<sequence length="259" mass="29176">MLNVPSPPSFPDTASMSALRSWYAGVGSREALERYCPQALEGGQSARGVIGRIRRQLASFAISRHRADLARLFQCAMGERTRYRKAATRALDILPTLAVPQPQVSDPIGPWLPSRVVHVLHQHGIRTLADLTVRIPRRQRWWRTIPGLGMRSARHIEAFFAAHPALTESARALIVMTTPEFVVPWESIRVPHEVDGSRGAFRAPKPMCALEADNDYQAISAWLEWHEAAETQRAYRLCRSKARGLSKREMICITYETSE</sequence>
<dbReference type="AlphaFoldDB" id="A0A242MHV0"/>
<dbReference type="Proteomes" id="UP000194546">
    <property type="component" value="Unassembled WGS sequence"/>
</dbReference>
<dbReference type="InterPro" id="IPR022169">
    <property type="entry name" value="DUF3701"/>
</dbReference>
<evidence type="ECO:0000313" key="2">
    <source>
        <dbReference type="Proteomes" id="UP000194546"/>
    </source>
</evidence>
<proteinExistence type="predicted"/>
<gene>
    <name evidence="1" type="ORF">PAMC26510_25120</name>
</gene>
<accession>A0A242MHV0</accession>
<comment type="caution">
    <text evidence="1">The sequence shown here is derived from an EMBL/GenBank/DDBJ whole genome shotgun (WGS) entry which is preliminary data.</text>
</comment>
<dbReference type="EMBL" id="NBTY01000136">
    <property type="protein sequence ID" value="OTP70757.1"/>
    <property type="molecule type" value="Genomic_DNA"/>
</dbReference>
<name>A0A242MHV0_CABSO</name>
<dbReference type="Pfam" id="PF12482">
    <property type="entry name" value="DUF3701"/>
    <property type="match status" value="1"/>
</dbReference>
<protein>
    <submittedName>
        <fullName evidence="1">Mobile element protein</fullName>
    </submittedName>
</protein>
<reference evidence="1 2" key="1">
    <citation type="submission" date="2017-03" db="EMBL/GenBank/DDBJ databases">
        <title>Genome analysis of strain PAMC 26510.</title>
        <authorList>
            <person name="Oh H.-M."/>
            <person name="Yang J.-A."/>
        </authorList>
    </citation>
    <scope>NUCLEOTIDE SEQUENCE [LARGE SCALE GENOMIC DNA]</scope>
    <source>
        <strain evidence="1 2">PAMC 26510</strain>
    </source>
</reference>
<evidence type="ECO:0000313" key="1">
    <source>
        <dbReference type="EMBL" id="OTP70757.1"/>
    </source>
</evidence>
<organism evidence="1 2">
    <name type="scientific">Caballeronia sordidicola</name>
    <name type="common">Burkholderia sordidicola</name>
    <dbReference type="NCBI Taxonomy" id="196367"/>
    <lineage>
        <taxon>Bacteria</taxon>
        <taxon>Pseudomonadati</taxon>
        <taxon>Pseudomonadota</taxon>
        <taxon>Betaproteobacteria</taxon>
        <taxon>Burkholderiales</taxon>
        <taxon>Burkholderiaceae</taxon>
        <taxon>Caballeronia</taxon>
    </lineage>
</organism>